<dbReference type="GO" id="GO:0030133">
    <property type="term" value="C:transport vesicle"/>
    <property type="evidence" value="ECO:0007669"/>
    <property type="project" value="InterPro"/>
</dbReference>
<organism evidence="3 4">
    <name type="scientific">Exocentrus adspersus</name>
    <dbReference type="NCBI Taxonomy" id="1586481"/>
    <lineage>
        <taxon>Eukaryota</taxon>
        <taxon>Metazoa</taxon>
        <taxon>Ecdysozoa</taxon>
        <taxon>Arthropoda</taxon>
        <taxon>Hexapoda</taxon>
        <taxon>Insecta</taxon>
        <taxon>Pterygota</taxon>
        <taxon>Neoptera</taxon>
        <taxon>Endopterygota</taxon>
        <taxon>Coleoptera</taxon>
        <taxon>Polyphaga</taxon>
        <taxon>Cucujiformia</taxon>
        <taxon>Chrysomeloidea</taxon>
        <taxon>Cerambycidae</taxon>
        <taxon>Lamiinae</taxon>
        <taxon>Acanthocinini</taxon>
        <taxon>Exocentrus</taxon>
    </lineage>
</organism>
<proteinExistence type="inferred from homology"/>
<dbReference type="GO" id="GO:0031083">
    <property type="term" value="C:BLOC-1 complex"/>
    <property type="evidence" value="ECO:0007669"/>
    <property type="project" value="InterPro"/>
</dbReference>
<dbReference type="PANTHER" id="PTHR31784:SF2">
    <property type="entry name" value="BIOGENESIS OF LYSOSOME-RELATED ORGANELLES COMPLEX 1 SUBUNIT 5"/>
    <property type="match status" value="1"/>
</dbReference>
<evidence type="ECO:0000313" key="4">
    <source>
        <dbReference type="Proteomes" id="UP001159042"/>
    </source>
</evidence>
<name>A0AAV8WB51_9CUCU</name>
<accession>A0AAV8WB51</accession>
<keyword evidence="4" id="KW-1185">Reference proteome</keyword>
<evidence type="ECO:0000313" key="3">
    <source>
        <dbReference type="EMBL" id="KAJ8923773.1"/>
    </source>
</evidence>
<evidence type="ECO:0000256" key="1">
    <source>
        <dbReference type="ARBA" id="ARBA00010754"/>
    </source>
</evidence>
<comment type="similarity">
    <text evidence="1">Belongs to the BLOC1S5 family.</text>
</comment>
<protein>
    <recommendedName>
        <fullName evidence="2">Biogenesis of lysosome-related organelles complex 1 subunit 5</fullName>
    </recommendedName>
</protein>
<evidence type="ECO:0000256" key="2">
    <source>
        <dbReference type="ARBA" id="ARBA00019580"/>
    </source>
</evidence>
<dbReference type="PANTHER" id="PTHR31784">
    <property type="entry name" value="BIOGENESIS OF LYSOSOME-RELATED ORGANELLES COMPLEX 1 SUBUNIT 5"/>
    <property type="match status" value="1"/>
</dbReference>
<dbReference type="EMBL" id="JANEYG010000004">
    <property type="protein sequence ID" value="KAJ8923773.1"/>
    <property type="molecule type" value="Genomic_DNA"/>
</dbReference>
<dbReference type="Proteomes" id="UP001159042">
    <property type="component" value="Unassembled WGS sequence"/>
</dbReference>
<sequence length="122" mass="14739">MLREFEQKRGDKEVDNLFLVIENITEIKDTEIERFKQIGEQTLCKANEDLEEALRVCNQFSRLEDTYKQDTTIEESRQKRKVVWDTFMQGITNKYSEINNKFELKEDELCKLYEDFEKKLLV</sequence>
<dbReference type="Pfam" id="PF14942">
    <property type="entry name" value="Muted"/>
    <property type="match status" value="1"/>
</dbReference>
<gene>
    <name evidence="3" type="ORF">NQ315_010355</name>
</gene>
<dbReference type="AlphaFoldDB" id="A0AAV8WB51"/>
<dbReference type="InterPro" id="IPR017243">
    <property type="entry name" value="Bloc1s5"/>
</dbReference>
<comment type="caution">
    <text evidence="3">The sequence shown here is derived from an EMBL/GenBank/DDBJ whole genome shotgun (WGS) entry which is preliminary data.</text>
</comment>
<reference evidence="3 4" key="1">
    <citation type="journal article" date="2023" name="Insect Mol. Biol.">
        <title>Genome sequencing provides insights into the evolution of gene families encoding plant cell wall-degrading enzymes in longhorned beetles.</title>
        <authorList>
            <person name="Shin N.R."/>
            <person name="Okamura Y."/>
            <person name="Kirsch R."/>
            <person name="Pauchet Y."/>
        </authorList>
    </citation>
    <scope>NUCLEOTIDE SEQUENCE [LARGE SCALE GENOMIC DNA]</scope>
    <source>
        <strain evidence="3">EAD_L_NR</strain>
    </source>
</reference>